<keyword evidence="2" id="KW-1133">Transmembrane helix</keyword>
<dbReference type="InterPro" id="IPR026961">
    <property type="entry name" value="PGG_dom"/>
</dbReference>
<dbReference type="Pfam" id="PF13962">
    <property type="entry name" value="PGG"/>
    <property type="match status" value="1"/>
</dbReference>
<evidence type="ECO:0000256" key="2">
    <source>
        <dbReference type="SAM" id="Phobius"/>
    </source>
</evidence>
<dbReference type="GO" id="GO:0016020">
    <property type="term" value="C:membrane"/>
    <property type="evidence" value="ECO:0007669"/>
    <property type="project" value="TreeGrafter"/>
</dbReference>
<reference evidence="4" key="1">
    <citation type="submission" date="2022-06" db="EMBL/GenBank/DDBJ databases">
        <title>Uncovering the hologenomic basis of an extraordinary plant invasion.</title>
        <authorList>
            <person name="Bieker V.C."/>
            <person name="Martin M.D."/>
            <person name="Gilbert T."/>
            <person name="Hodgins K."/>
            <person name="Battlay P."/>
            <person name="Petersen B."/>
            <person name="Wilson J."/>
        </authorList>
    </citation>
    <scope>NUCLEOTIDE SEQUENCE</scope>
    <source>
        <strain evidence="4">AA19_3_7</strain>
        <tissue evidence="4">Leaf</tissue>
    </source>
</reference>
<dbReference type="SUPFAM" id="SSF48403">
    <property type="entry name" value="Ankyrin repeat"/>
    <property type="match status" value="1"/>
</dbReference>
<dbReference type="PANTHER" id="PTHR24177:SF475">
    <property type="entry name" value="ANKYRIN REPEAT-CONTAINING DOMAIN, PGG DOMAIN PROTEIN-RELATED"/>
    <property type="match status" value="1"/>
</dbReference>
<evidence type="ECO:0000313" key="5">
    <source>
        <dbReference type="Proteomes" id="UP001206925"/>
    </source>
</evidence>
<feature type="transmembrane region" description="Helical" evidence="2">
    <location>
        <begin position="641"/>
        <end position="663"/>
    </location>
</feature>
<gene>
    <name evidence="4" type="ORF">M8C21_018329</name>
</gene>
<dbReference type="PANTHER" id="PTHR24177">
    <property type="entry name" value="CASKIN"/>
    <property type="match status" value="1"/>
</dbReference>
<dbReference type="PROSITE" id="PS50297">
    <property type="entry name" value="ANK_REP_REGION"/>
    <property type="match status" value="1"/>
</dbReference>
<name>A0AAD5GHW0_AMBAR</name>
<feature type="transmembrane region" description="Helical" evidence="2">
    <location>
        <begin position="905"/>
        <end position="927"/>
    </location>
</feature>
<dbReference type="PROSITE" id="PS50088">
    <property type="entry name" value="ANK_REPEAT"/>
    <property type="match status" value="1"/>
</dbReference>
<keyword evidence="2" id="KW-0812">Transmembrane</keyword>
<evidence type="ECO:0000259" key="3">
    <source>
        <dbReference type="Pfam" id="PF13962"/>
    </source>
</evidence>
<accession>A0AAD5GHW0</accession>
<keyword evidence="5" id="KW-1185">Reference proteome</keyword>
<feature type="repeat" description="ANK" evidence="1">
    <location>
        <begin position="487"/>
        <end position="508"/>
    </location>
</feature>
<evidence type="ECO:0000256" key="1">
    <source>
        <dbReference type="PROSITE-ProRule" id="PRU00023"/>
    </source>
</evidence>
<dbReference type="Gene3D" id="1.25.40.20">
    <property type="entry name" value="Ankyrin repeat-containing domain"/>
    <property type="match status" value="1"/>
</dbReference>
<dbReference type="SMART" id="SM00248">
    <property type="entry name" value="ANK"/>
    <property type="match status" value="4"/>
</dbReference>
<dbReference type="InterPro" id="IPR002110">
    <property type="entry name" value="Ankyrin_rpt"/>
</dbReference>
<evidence type="ECO:0000313" key="4">
    <source>
        <dbReference type="EMBL" id="KAI7743157.1"/>
    </source>
</evidence>
<feature type="transmembrane region" description="Helical" evidence="2">
    <location>
        <begin position="864"/>
        <end position="885"/>
    </location>
</feature>
<dbReference type="InterPro" id="IPR036770">
    <property type="entry name" value="Ankyrin_rpt-contain_sf"/>
</dbReference>
<feature type="transmembrane region" description="Helical" evidence="2">
    <location>
        <begin position="947"/>
        <end position="973"/>
    </location>
</feature>
<feature type="transmembrane region" description="Helical" evidence="2">
    <location>
        <begin position="979"/>
        <end position="998"/>
    </location>
</feature>
<organism evidence="4 5">
    <name type="scientific">Ambrosia artemisiifolia</name>
    <name type="common">Common ragweed</name>
    <dbReference type="NCBI Taxonomy" id="4212"/>
    <lineage>
        <taxon>Eukaryota</taxon>
        <taxon>Viridiplantae</taxon>
        <taxon>Streptophyta</taxon>
        <taxon>Embryophyta</taxon>
        <taxon>Tracheophyta</taxon>
        <taxon>Spermatophyta</taxon>
        <taxon>Magnoliopsida</taxon>
        <taxon>eudicotyledons</taxon>
        <taxon>Gunneridae</taxon>
        <taxon>Pentapetalae</taxon>
        <taxon>asterids</taxon>
        <taxon>campanulids</taxon>
        <taxon>Asterales</taxon>
        <taxon>Asteraceae</taxon>
        <taxon>Asteroideae</taxon>
        <taxon>Heliantheae alliance</taxon>
        <taxon>Heliantheae</taxon>
        <taxon>Ambrosia</taxon>
    </lineage>
</organism>
<sequence length="1035" mass="118953">MQLKSNVNVYDFVTVMLFGRSNYKIWKDQMLHLLQSHSLLHIIDEEADPPLDEDSSMTKKYVSLVRGWILSTMIDEERHKYRIYQSVQLMWSTIESTFDETEDLKYIEASNVIVSNFVSVKLSDDKNYSIWRAQMLYLLESHSLLHIINDYYTEEDKYDQLVNVWIFCTMNDKLLKEFPAEDSVVDCAKVLWKNLESRFTKGCNSRPEPVVSASTQDLKYTQALNVNIYNFVSVKLSGRNNYRIWKAQMLNLIESQKLFHIIDKEANYKVDKYDNLVKGWIFSTMNEQLLSDLTYTDKLISTEYSAKDVWEKIQSASDRQDAQEVVFGIEFVKVDTKFESDLPESDNTDKKRWYKAVAEGCWRKAKSIFKINKNIAREVTTANDGAILNVVVERESSGTEVVRHTPDIKTESSSTEVKKELYEAAAKGRWRKAKSILRNNENAATEAITANDDTLLHVAVERSQNYFVEELLGFLKNEEDIEKKNKKGRTALHIAAMVGNTQAAQLLVLKRVALLMIEDDDKNTPLHIASQYTNLNTYAYLSRQPFRRSKSDVRTFQSHKASILAAIFSKQYDLVETLLKDLEEKLLNNWVMMAFQNIRQKTIVRGSLLFHPNRCVDDILRVVEICNNMCHSWLSKNSMMLLGKMIATLYLICQLIYLFLLILRLPFSMLYFLLWKIVAFIVSPIKNIEMKKKECKDARKILSLVCNNMRKSNIVHNDSLFEAVRLDKHEVVDEILFTSPAIINCKDEEGYNIIQSSILNRAEKVYNLIYHIIERTKYHREMTDAFKNNLGHLAGRLAPSFVLSRTTGAALQLQRELVWFEEVKKLVLPLQLTKKNIYKQTPEMVFTMEHEDLLRQGEAWIKKTAESCSITVALIVTVVFAAAITVPGGNNQDSGTPLFKNKISFTIFAISNAFSLFTGATSLLLFLSILTARSSEKDFLVSLPRRLILGLLTLFLSTIAMLVAFGAILFLVFCDQRPWMLAPICAFACLPMSIIVTIKLPLLVDVIRSTYSPIFGKKSYLGSCKVIKKNTIFTK</sequence>
<keyword evidence="2" id="KW-0472">Membrane</keyword>
<proteinExistence type="predicted"/>
<dbReference type="Proteomes" id="UP001206925">
    <property type="component" value="Unassembled WGS sequence"/>
</dbReference>
<dbReference type="Pfam" id="PF12796">
    <property type="entry name" value="Ank_2"/>
    <property type="match status" value="1"/>
</dbReference>
<dbReference type="AlphaFoldDB" id="A0AAD5GHW0"/>
<comment type="caution">
    <text evidence="4">The sequence shown here is derived from an EMBL/GenBank/DDBJ whole genome shotgun (WGS) entry which is preliminary data.</text>
</comment>
<keyword evidence="1" id="KW-0040">ANK repeat</keyword>
<feature type="domain" description="PGG" evidence="3">
    <location>
        <begin position="859"/>
        <end position="971"/>
    </location>
</feature>
<dbReference type="EMBL" id="JAMZMK010007795">
    <property type="protein sequence ID" value="KAI7743157.1"/>
    <property type="molecule type" value="Genomic_DNA"/>
</dbReference>
<protein>
    <recommendedName>
        <fullName evidence="3">PGG domain-containing protein</fullName>
    </recommendedName>
</protein>